<gene>
    <name evidence="2" type="ORF">JOC95_000357</name>
</gene>
<organism evidence="2 3">
    <name type="scientific">Sutcliffiella tianshenii</name>
    <dbReference type="NCBI Taxonomy" id="1463404"/>
    <lineage>
        <taxon>Bacteria</taxon>
        <taxon>Bacillati</taxon>
        <taxon>Bacillota</taxon>
        <taxon>Bacilli</taxon>
        <taxon>Bacillales</taxon>
        <taxon>Bacillaceae</taxon>
        <taxon>Sutcliffiella</taxon>
    </lineage>
</organism>
<proteinExistence type="predicted"/>
<name>A0ABS2NW97_9BACI</name>
<comment type="caution">
    <text evidence="2">The sequence shown here is derived from an EMBL/GenBank/DDBJ whole genome shotgun (WGS) entry which is preliminary data.</text>
</comment>
<protein>
    <recommendedName>
        <fullName evidence="1">TIR domain-containing protein</fullName>
    </recommendedName>
</protein>
<dbReference type="Pfam" id="PF13676">
    <property type="entry name" value="TIR_2"/>
    <property type="match status" value="1"/>
</dbReference>
<sequence>MESPKGSVFISHKKENLTEILPFIQMIESSGIPCWYAPRNIPEGQEYQTRIATDIEKVELVLVFITKELEQSVFVPKEIDRAITYNKIILPVMMDGSTVPKSLELFLCNIQWFDLYQYPTREEGWEDLKSIVEDIYEGKNSYTPISHASSSISRPYIHKVAGQEHLVLYEAHPNTVQKVRNVYVPPRNVAGMAERLQKDRWLIVESGLPVGKYSTGIYLLDRMNVKQILEWPVDVLSAELLTYPLKKDTGYLVKTHPALFQQFSQSQIEYMQDQLKEKHSYMVFLSELPIGDKNSDIPVFQLSPSYDKQEILFNHIRASGAESDLDLLHGWIQSPSGMKLLAKLLYPYELVGLAEKLVRFSNGELSENELIVSDSESVKERIRRWVSQPKTLNDFTFYFSLTLYEGETYATVTRKSQDLLSVMNQPHLAEVAALKQKQEYLQSYFAYIQGQSVVNDLGTRVVEKVFLKVQEDAIFFWTYMWDEFPQYRESLAEWVHQSAPGMKTNVQNRLMEILTELARMDLDSIRKLFLLPWARSKNAKSRKLAISLLNYFNNKTTFQKEVLLLVKGWARSGNQQLQSTVCTLLGSPYGFKHFPTSLEMLKEIYQTNRKKMYYSLQQSYQQITAIVSWDKKYEITYLLFWNSWLESITDKKGLVELLSFSHSVFQANKEMFLKAETKRIPQFWLPFFLVSYSYRDSRVTANRLLDGLIRSCTGNDQYRDKVVELIYTLYVQLDSTKREKLDSFLASGCKNNERTYGPVCQKLVLKV</sequence>
<keyword evidence="3" id="KW-1185">Reference proteome</keyword>
<dbReference type="RefSeq" id="WP_204412800.1">
    <property type="nucleotide sequence ID" value="NZ_JAFBED010000001.1"/>
</dbReference>
<evidence type="ECO:0000313" key="3">
    <source>
        <dbReference type="Proteomes" id="UP000737402"/>
    </source>
</evidence>
<reference evidence="2 3" key="1">
    <citation type="submission" date="2021-01" db="EMBL/GenBank/DDBJ databases">
        <title>Genomic Encyclopedia of Type Strains, Phase IV (KMG-IV): sequencing the most valuable type-strain genomes for metagenomic binning, comparative biology and taxonomic classification.</title>
        <authorList>
            <person name="Goeker M."/>
        </authorList>
    </citation>
    <scope>NUCLEOTIDE SEQUENCE [LARGE SCALE GENOMIC DNA]</scope>
    <source>
        <strain evidence="2 3">DSM 25879</strain>
    </source>
</reference>
<dbReference type="InterPro" id="IPR035897">
    <property type="entry name" value="Toll_tir_struct_dom_sf"/>
</dbReference>
<feature type="domain" description="TIR" evidence="1">
    <location>
        <begin position="8"/>
        <end position="127"/>
    </location>
</feature>
<dbReference type="SUPFAM" id="SSF52200">
    <property type="entry name" value="Toll/Interleukin receptor TIR domain"/>
    <property type="match status" value="1"/>
</dbReference>
<dbReference type="Gene3D" id="3.40.50.10140">
    <property type="entry name" value="Toll/interleukin-1 receptor homology (TIR) domain"/>
    <property type="match status" value="1"/>
</dbReference>
<evidence type="ECO:0000313" key="2">
    <source>
        <dbReference type="EMBL" id="MBM7618515.1"/>
    </source>
</evidence>
<dbReference type="InterPro" id="IPR000157">
    <property type="entry name" value="TIR_dom"/>
</dbReference>
<evidence type="ECO:0000259" key="1">
    <source>
        <dbReference type="Pfam" id="PF13676"/>
    </source>
</evidence>
<accession>A0ABS2NW97</accession>
<dbReference type="Proteomes" id="UP000737402">
    <property type="component" value="Unassembled WGS sequence"/>
</dbReference>
<dbReference type="EMBL" id="JAFBED010000001">
    <property type="protein sequence ID" value="MBM7618515.1"/>
    <property type="molecule type" value="Genomic_DNA"/>
</dbReference>